<sequence length="611" mass="66606">MNIPIRKALREQHAKAGLILGWFGFFVFLLGAISLYRHELTFWAQPETHHAALAPTEENRLLAAQTGLELAKKLGHPEGLWHIALPTARNPVPSLALVEPEDAHDHHHWVFRGFDVREGTLVEARDTCGGNFLYRLHVDLFGLGPAGRRVVAFGALCMLAVLLSGFFLRDRLSSRLFHLEKSGARMWYEGHCVGAGATLPFAVLFIVSGLVLASQSFLPSTLFPHYKEDRRSFVVESKGIRKTPDALEARAVYAADKATGDRVHERLARLLVVAEKRWESGPGLVTFRFSKHEISEIEAGEARGTLFGRRASGERLVASMESGDISTRPRGREPGVVATLWYAASALHLGRFADPVTRFFMCLSALCVAGALAMGLVLHEKTSRKSGFGGARGVTTWMVAGLPAAMAGHLLATRLLSPDLASRPGLEMAVFFLVWTASLVHALFRDARVSRFEQLVLAGMASALLCVQAIFCTTPGPVQALFQGLPVLFGTAAMFLGATLLAVFLAWREWVRIRKEALPLYAGLPGRILARLRRPPSLKRQDSVPLRTRLARLKPALAARDASAGEVPGEGSQADGQGQNTLQEQRPDGQAVQTVQAAEAAPPNSNMRQTA</sequence>
<name>A0A9D1TPN8_9BACT</name>
<feature type="compositionally biased region" description="Polar residues" evidence="1">
    <location>
        <begin position="574"/>
        <end position="584"/>
    </location>
</feature>
<keyword evidence="2" id="KW-1133">Transmembrane helix</keyword>
<reference evidence="3" key="1">
    <citation type="journal article" date="2021" name="PeerJ">
        <title>Extensive microbial diversity within the chicken gut microbiome revealed by metagenomics and culture.</title>
        <authorList>
            <person name="Gilroy R."/>
            <person name="Ravi A."/>
            <person name="Getino M."/>
            <person name="Pursley I."/>
            <person name="Horton D.L."/>
            <person name="Alikhan N.F."/>
            <person name="Baker D."/>
            <person name="Gharbi K."/>
            <person name="Hall N."/>
            <person name="Watson M."/>
            <person name="Adriaenssens E.M."/>
            <person name="Foster-Nyarko E."/>
            <person name="Jarju S."/>
            <person name="Secka A."/>
            <person name="Antonio M."/>
            <person name="Oren A."/>
            <person name="Chaudhuri R.R."/>
            <person name="La Ragione R."/>
            <person name="Hildebrand F."/>
            <person name="Pallen M.J."/>
        </authorList>
    </citation>
    <scope>NUCLEOTIDE SEQUENCE</scope>
    <source>
        <strain evidence="3">ChiHecec2B26-446</strain>
    </source>
</reference>
<evidence type="ECO:0000313" key="4">
    <source>
        <dbReference type="Proteomes" id="UP000886752"/>
    </source>
</evidence>
<dbReference type="EMBL" id="DXHV01000063">
    <property type="protein sequence ID" value="HIW00875.1"/>
    <property type="molecule type" value="Genomic_DNA"/>
</dbReference>
<accession>A0A9D1TPN8</accession>
<organism evidence="3 4">
    <name type="scientific">Candidatus Desulfovibrio intestinipullorum</name>
    <dbReference type="NCBI Taxonomy" id="2838536"/>
    <lineage>
        <taxon>Bacteria</taxon>
        <taxon>Pseudomonadati</taxon>
        <taxon>Thermodesulfobacteriota</taxon>
        <taxon>Desulfovibrionia</taxon>
        <taxon>Desulfovibrionales</taxon>
        <taxon>Desulfovibrionaceae</taxon>
        <taxon>Desulfovibrio</taxon>
    </lineage>
</organism>
<reference evidence="3" key="2">
    <citation type="submission" date="2021-04" db="EMBL/GenBank/DDBJ databases">
        <authorList>
            <person name="Gilroy R."/>
        </authorList>
    </citation>
    <scope>NUCLEOTIDE SEQUENCE</scope>
    <source>
        <strain evidence="3">ChiHecec2B26-446</strain>
    </source>
</reference>
<dbReference type="AlphaFoldDB" id="A0A9D1TPN8"/>
<dbReference type="PANTHER" id="PTHR34219">
    <property type="entry name" value="IRON-REGULATED INNER MEMBRANE PROTEIN-RELATED"/>
    <property type="match status" value="1"/>
</dbReference>
<feature type="transmembrane region" description="Helical" evidence="2">
    <location>
        <begin position="456"/>
        <end position="478"/>
    </location>
</feature>
<dbReference type="Proteomes" id="UP000886752">
    <property type="component" value="Unassembled WGS sequence"/>
</dbReference>
<gene>
    <name evidence="3" type="ORF">H9894_06765</name>
</gene>
<dbReference type="PANTHER" id="PTHR34219:SF4">
    <property type="entry name" value="PEPSY DOMAIN-CONTAINING PROTEIN"/>
    <property type="match status" value="1"/>
</dbReference>
<protein>
    <submittedName>
        <fullName evidence="3">PepSY domain-containing protein</fullName>
    </submittedName>
</protein>
<keyword evidence="2" id="KW-0472">Membrane</keyword>
<dbReference type="Pfam" id="PF03929">
    <property type="entry name" value="PepSY_TM"/>
    <property type="match status" value="1"/>
</dbReference>
<evidence type="ECO:0000256" key="1">
    <source>
        <dbReference type="SAM" id="MobiDB-lite"/>
    </source>
</evidence>
<feature type="transmembrane region" description="Helical" evidence="2">
    <location>
        <begin position="358"/>
        <end position="378"/>
    </location>
</feature>
<comment type="caution">
    <text evidence="3">The sequence shown here is derived from an EMBL/GenBank/DDBJ whole genome shotgun (WGS) entry which is preliminary data.</text>
</comment>
<feature type="transmembrane region" description="Helical" evidence="2">
    <location>
        <begin position="484"/>
        <end position="507"/>
    </location>
</feature>
<feature type="compositionally biased region" description="Low complexity" evidence="1">
    <location>
        <begin position="590"/>
        <end position="601"/>
    </location>
</feature>
<feature type="transmembrane region" description="Helical" evidence="2">
    <location>
        <begin position="424"/>
        <end position="444"/>
    </location>
</feature>
<keyword evidence="2" id="KW-0812">Transmembrane</keyword>
<feature type="transmembrane region" description="Helical" evidence="2">
    <location>
        <begin position="390"/>
        <end position="412"/>
    </location>
</feature>
<feature type="transmembrane region" description="Helical" evidence="2">
    <location>
        <begin position="16"/>
        <end position="36"/>
    </location>
</feature>
<evidence type="ECO:0000256" key="2">
    <source>
        <dbReference type="SAM" id="Phobius"/>
    </source>
</evidence>
<evidence type="ECO:0000313" key="3">
    <source>
        <dbReference type="EMBL" id="HIW00875.1"/>
    </source>
</evidence>
<feature type="region of interest" description="Disordered" evidence="1">
    <location>
        <begin position="560"/>
        <end position="611"/>
    </location>
</feature>
<proteinExistence type="predicted"/>
<dbReference type="InterPro" id="IPR005625">
    <property type="entry name" value="PepSY-ass_TM"/>
</dbReference>
<feature type="transmembrane region" description="Helical" evidence="2">
    <location>
        <begin position="150"/>
        <end position="168"/>
    </location>
</feature>
<feature type="transmembrane region" description="Helical" evidence="2">
    <location>
        <begin position="188"/>
        <end position="213"/>
    </location>
</feature>